<feature type="compositionally biased region" description="Low complexity" evidence="2">
    <location>
        <begin position="150"/>
        <end position="160"/>
    </location>
</feature>
<keyword evidence="4" id="KW-1185">Reference proteome</keyword>
<protein>
    <submittedName>
        <fullName evidence="3">Uncharacterized protein</fullName>
    </submittedName>
</protein>
<dbReference type="AlphaFoldDB" id="A0A640KBW6"/>
<keyword evidence="1" id="KW-0175">Coiled coil</keyword>
<comment type="caution">
    <text evidence="3">The sequence shown here is derived from an EMBL/GenBank/DDBJ whole genome shotgun (WGS) entry which is preliminary data.</text>
</comment>
<evidence type="ECO:0000313" key="3">
    <source>
        <dbReference type="EMBL" id="GET86902.1"/>
    </source>
</evidence>
<name>A0A640KBW6_LEITA</name>
<feature type="coiled-coil region" evidence="1">
    <location>
        <begin position="590"/>
        <end position="624"/>
    </location>
</feature>
<feature type="compositionally biased region" description="Low complexity" evidence="2">
    <location>
        <begin position="962"/>
        <end position="973"/>
    </location>
</feature>
<dbReference type="Proteomes" id="UP000419144">
    <property type="component" value="Unassembled WGS sequence"/>
</dbReference>
<dbReference type="EMBL" id="BLBS01000017">
    <property type="protein sequence ID" value="GET86902.1"/>
    <property type="molecule type" value="Genomic_DNA"/>
</dbReference>
<evidence type="ECO:0000256" key="1">
    <source>
        <dbReference type="SAM" id="Coils"/>
    </source>
</evidence>
<feature type="compositionally biased region" description="Polar residues" evidence="2">
    <location>
        <begin position="50"/>
        <end position="59"/>
    </location>
</feature>
<reference evidence="3" key="1">
    <citation type="submission" date="2019-11" db="EMBL/GenBank/DDBJ databases">
        <title>Leishmania tarentolae CDS.</title>
        <authorList>
            <person name="Goto Y."/>
            <person name="Yamagishi J."/>
        </authorList>
    </citation>
    <scope>NUCLEOTIDE SEQUENCE [LARGE SCALE GENOMIC DNA]</scope>
    <source>
        <strain evidence="3">Parrot Tar II</strain>
    </source>
</reference>
<feature type="region of interest" description="Disordered" evidence="2">
    <location>
        <begin position="17"/>
        <end position="183"/>
    </location>
</feature>
<evidence type="ECO:0000313" key="4">
    <source>
        <dbReference type="Proteomes" id="UP000419144"/>
    </source>
</evidence>
<feature type="compositionally biased region" description="Polar residues" evidence="2">
    <location>
        <begin position="1170"/>
        <end position="1182"/>
    </location>
</feature>
<proteinExistence type="predicted"/>
<dbReference type="VEuPathDB" id="TriTrypDB:LtaPh_1304100"/>
<feature type="compositionally biased region" description="Low complexity" evidence="2">
    <location>
        <begin position="112"/>
        <end position="137"/>
    </location>
</feature>
<feature type="region of interest" description="Disordered" evidence="2">
    <location>
        <begin position="1002"/>
        <end position="1059"/>
    </location>
</feature>
<feature type="compositionally biased region" description="Low complexity" evidence="2">
    <location>
        <begin position="395"/>
        <end position="425"/>
    </location>
</feature>
<feature type="compositionally biased region" description="Basic and acidic residues" evidence="2">
    <location>
        <begin position="1018"/>
        <end position="1034"/>
    </location>
</feature>
<feature type="region of interest" description="Disordered" evidence="2">
    <location>
        <begin position="1095"/>
        <end position="1135"/>
    </location>
</feature>
<feature type="compositionally biased region" description="Low complexity" evidence="2">
    <location>
        <begin position="1121"/>
        <end position="1134"/>
    </location>
</feature>
<organism evidence="3 4">
    <name type="scientific">Leishmania tarentolae</name>
    <name type="common">Sauroleishmania tarentolae</name>
    <dbReference type="NCBI Taxonomy" id="5689"/>
    <lineage>
        <taxon>Eukaryota</taxon>
        <taxon>Discoba</taxon>
        <taxon>Euglenozoa</taxon>
        <taxon>Kinetoplastea</taxon>
        <taxon>Metakinetoplastina</taxon>
        <taxon>Trypanosomatida</taxon>
        <taxon>Trypanosomatidae</taxon>
        <taxon>Leishmaniinae</taxon>
        <taxon>Leishmania</taxon>
        <taxon>lizard Leishmania</taxon>
    </lineage>
</organism>
<feature type="region of interest" description="Disordered" evidence="2">
    <location>
        <begin position="958"/>
        <end position="982"/>
    </location>
</feature>
<feature type="compositionally biased region" description="Polar residues" evidence="2">
    <location>
        <begin position="17"/>
        <end position="31"/>
    </location>
</feature>
<feature type="region of interest" description="Disordered" evidence="2">
    <location>
        <begin position="1155"/>
        <end position="1182"/>
    </location>
</feature>
<feature type="coiled-coil region" evidence="1">
    <location>
        <begin position="285"/>
        <end position="331"/>
    </location>
</feature>
<dbReference type="OrthoDB" id="266844at2759"/>
<feature type="region of interest" description="Disordered" evidence="2">
    <location>
        <begin position="390"/>
        <end position="425"/>
    </location>
</feature>
<evidence type="ECO:0000256" key="2">
    <source>
        <dbReference type="SAM" id="MobiDB-lite"/>
    </source>
</evidence>
<gene>
    <name evidence="3" type="ORF">LtaPh_1304100</name>
</gene>
<sequence length="1238" mass="132573">MNFEDPFANDLSRAFSTVSGLGRSSPSSTLSAPGGLAGGRRGNPSAASPVVSSGMSADSSVGLGAAFPQSAPVSSGPTSLWGPSPTSAPVAGRRARVQPNATSASLGPPPAAGASSSSAMQAASPRSAEAPAASALSWLDEMDSSPPPVTSATVTPSSFSAPPPSHPAEKALPPSSSIPPFLVDHAGQEQLPSFLDFAATGASSAGGSAQALRPKGVPAAAVGLPANKGGAAADAADMEERKKKEVRDLYATLDALDMEQERLEASIDGRQVKEETALLALETRILVTTTEVEDKEQELESKRAELVRYTADRLEALASRYAKEMEAQAAEVRSLDGARLEKQLQRVCDTRLATEQTLHELREQAALMLEVQPYSEAGVRLALFSTAPNVAVPPAGETDSSSSTAGATADAADAAGSPSAEPSSALESALQRAVMLLRDYCDKRLRHTRDNLVDYVHTSALDAAHSVRRGREQAWMQDTVQHKETFSRYMVSMMQRYMTFYKERAALKQDNTAALQADVRQMAAQLRSHAAERLQQLLRDVTTRIALSTQRHTQAADESRALLQKKANTVVEGDMVMAEAQHRELEGRLLAEANARRQRYHAEKESLTEQLHRLRRSGEMANQNAFQVLRDAASATSSQHAQPLQEEALALKTRLAERLRSGASGAAVACSAARMHAEELTHVIRSTIAQVVARQQAASLLRQQCDELRRDLTTSLSTEVVERLQQTRCVQHAHQARIDALAKSWETAHRQNLGAACSLILPVSSSTPGTADAQYVSETYAAPQDVVSTALLNVLQDKLRARDDKRRSLLASRRQCTAGCLSRLEEIRDAQVALRDRCAELWSAAQTQAAQHRANQELEVEVEKGLITVAAEQRVVDRDRRVMERRSCRTAELMSSLRHESPQPLLCSLLPSSLHEAVTAHLTCAPPPGTVDVNSIPQMPSSHNIFTAVHTSNNATTMVKKSSPNVSSSSSSSSPPPEVFQAKGVGEAPMTLKKMSCIPNAAEPSYATDTQPWSSPPLREEQQLTHDSTGESRDVPPAAQGSQQGGRQFDSAPTVHHDMPNKATTGVLTFSKGAQQADVTRVYCFSTDTTVEAEGNADVRDVDPDNPGWSSDTADEKRRGGSSSRAASLPLAPSTWAADSDATSLACTYVARESPTVPSAQQQRQQSLQPLHTVSEPTVSPPTWSTLEEYRSSSADVPNRTAAGTSATLNTATRSLDDWSDFLALLSCTDSPVSSFTS</sequence>
<accession>A0A640KBW6</accession>